<feature type="transmembrane region" description="Helical" evidence="8">
    <location>
        <begin position="338"/>
        <end position="357"/>
    </location>
</feature>
<dbReference type="Pfam" id="PF13231">
    <property type="entry name" value="PMT_2"/>
    <property type="match status" value="1"/>
</dbReference>
<evidence type="ECO:0000256" key="2">
    <source>
        <dbReference type="ARBA" id="ARBA00022475"/>
    </source>
</evidence>
<feature type="transmembrane region" description="Helical" evidence="8">
    <location>
        <begin position="117"/>
        <end position="136"/>
    </location>
</feature>
<keyword evidence="7 8" id="KW-0472">Membrane</keyword>
<feature type="transmembrane region" description="Helical" evidence="8">
    <location>
        <begin position="148"/>
        <end position="165"/>
    </location>
</feature>
<evidence type="ECO:0000256" key="3">
    <source>
        <dbReference type="ARBA" id="ARBA00022676"/>
    </source>
</evidence>
<dbReference type="PANTHER" id="PTHR33908">
    <property type="entry name" value="MANNOSYLTRANSFERASE YKCB-RELATED"/>
    <property type="match status" value="1"/>
</dbReference>
<feature type="domain" description="Glycosyltransferase RgtA/B/C/D-like" evidence="9">
    <location>
        <begin position="99"/>
        <end position="257"/>
    </location>
</feature>
<evidence type="ECO:0000259" key="9">
    <source>
        <dbReference type="Pfam" id="PF13231"/>
    </source>
</evidence>
<comment type="subcellular location">
    <subcellularLocation>
        <location evidence="1">Cell membrane</location>
        <topology evidence="1">Multi-pass membrane protein</topology>
    </subcellularLocation>
</comment>
<organism evidence="10 11">
    <name type="scientific">Microseira wollei NIES-4236</name>
    <dbReference type="NCBI Taxonomy" id="2530354"/>
    <lineage>
        <taxon>Bacteria</taxon>
        <taxon>Bacillati</taxon>
        <taxon>Cyanobacteriota</taxon>
        <taxon>Cyanophyceae</taxon>
        <taxon>Oscillatoriophycideae</taxon>
        <taxon>Aerosakkonematales</taxon>
        <taxon>Aerosakkonemataceae</taxon>
        <taxon>Microseira</taxon>
    </lineage>
</organism>
<evidence type="ECO:0000256" key="8">
    <source>
        <dbReference type="SAM" id="Phobius"/>
    </source>
</evidence>
<keyword evidence="5 8" id="KW-0812">Transmembrane</keyword>
<feature type="transmembrane region" description="Helical" evidence="8">
    <location>
        <begin position="406"/>
        <end position="427"/>
    </location>
</feature>
<keyword evidence="4" id="KW-0808">Transferase</keyword>
<evidence type="ECO:0000256" key="6">
    <source>
        <dbReference type="ARBA" id="ARBA00022989"/>
    </source>
</evidence>
<feature type="transmembrane region" description="Helical" evidence="8">
    <location>
        <begin position="369"/>
        <end position="386"/>
    </location>
</feature>
<dbReference type="GO" id="GO:0016763">
    <property type="term" value="F:pentosyltransferase activity"/>
    <property type="evidence" value="ECO:0007669"/>
    <property type="project" value="TreeGrafter"/>
</dbReference>
<feature type="transmembrane region" description="Helical" evidence="8">
    <location>
        <begin position="239"/>
        <end position="257"/>
    </location>
</feature>
<evidence type="ECO:0000256" key="4">
    <source>
        <dbReference type="ARBA" id="ARBA00022679"/>
    </source>
</evidence>
<evidence type="ECO:0000313" key="10">
    <source>
        <dbReference type="EMBL" id="GET35763.1"/>
    </source>
</evidence>
<dbReference type="GO" id="GO:0009103">
    <property type="term" value="P:lipopolysaccharide biosynthetic process"/>
    <property type="evidence" value="ECO:0007669"/>
    <property type="project" value="UniProtKB-ARBA"/>
</dbReference>
<dbReference type="EMBL" id="BLAY01000004">
    <property type="protein sequence ID" value="GET35763.1"/>
    <property type="molecule type" value="Genomic_DNA"/>
</dbReference>
<evidence type="ECO:0000256" key="5">
    <source>
        <dbReference type="ARBA" id="ARBA00022692"/>
    </source>
</evidence>
<proteinExistence type="predicted"/>
<feature type="transmembrane region" description="Helical" evidence="8">
    <location>
        <begin position="12"/>
        <end position="31"/>
    </location>
</feature>
<evidence type="ECO:0000256" key="1">
    <source>
        <dbReference type="ARBA" id="ARBA00004651"/>
    </source>
</evidence>
<dbReference type="InterPro" id="IPR038731">
    <property type="entry name" value="RgtA/B/C-like"/>
</dbReference>
<comment type="caution">
    <text evidence="10">The sequence shown here is derived from an EMBL/GenBank/DDBJ whole genome shotgun (WGS) entry which is preliminary data.</text>
</comment>
<evidence type="ECO:0000256" key="7">
    <source>
        <dbReference type="ARBA" id="ARBA00023136"/>
    </source>
</evidence>
<reference evidence="10" key="1">
    <citation type="submission" date="2019-10" db="EMBL/GenBank/DDBJ databases">
        <title>Draft genome sequece of Microseira wollei NIES-4236.</title>
        <authorList>
            <person name="Yamaguchi H."/>
            <person name="Suzuki S."/>
            <person name="Kawachi M."/>
        </authorList>
    </citation>
    <scope>NUCLEOTIDE SEQUENCE</scope>
    <source>
        <strain evidence="10">NIES-4236</strain>
    </source>
</reference>
<protein>
    <recommendedName>
        <fullName evidence="9">Glycosyltransferase RgtA/B/C/D-like domain-containing protein</fullName>
    </recommendedName>
</protein>
<name>A0AAV3X1H0_9CYAN</name>
<dbReference type="GO" id="GO:0005886">
    <property type="term" value="C:plasma membrane"/>
    <property type="evidence" value="ECO:0007669"/>
    <property type="project" value="UniProtKB-SubCell"/>
</dbReference>
<dbReference type="GO" id="GO:0010041">
    <property type="term" value="P:response to iron(III) ion"/>
    <property type="evidence" value="ECO:0007669"/>
    <property type="project" value="TreeGrafter"/>
</dbReference>
<dbReference type="PANTHER" id="PTHR33908:SF3">
    <property type="entry name" value="UNDECAPRENYL PHOSPHATE-ALPHA-4-AMINO-4-DEOXY-L-ARABINOSE ARABINOSYL TRANSFERASE"/>
    <property type="match status" value="1"/>
</dbReference>
<sequence>MNAKISQGLSTSALKFLVIALLALGIFCRFVNLDQKAYWLDEAFTSLHLSGYSDREVENQIVNAGIVSVAELLKYQYPSPEKTVFDTVDRIAETAPELPPLYFALARFWLQLFGNSITALRSLSAIISLLVFPSIYWLCLELFKSPSVGWIALALIAVSPFHVLFAQEARPYSLWTVIILLSNASLLRAMRLQTKLSWIAYAVTVILGLYTHLFSALLFFTQGVYAVLSQRFRLTKTLICYRIASVISLIAFAPWLYPAIITISRYPKQPVEAATTAYTITLVKGWIRGFGLFFADFSIDETSGLIAVILFCILLVFILALVWYSIYYLCINNPPNVGLFVLISIALPPLVIILLDLMQGQIRSTISRYFVSSGLFVQLTVAYLLANKLGKTYERPLKHQQWKIAALALLSVGVLSCVTISQSPVWWTKAEDKNNHKVAEIINKAKKPLIVSDAFFVKMFPLSHVLDEKVKIQLLPSPKIAKITQGFSDVFLYKISQKLIDELKQKQQLKVEPVYPQYLWQVKQKN</sequence>
<dbReference type="AlphaFoldDB" id="A0AAV3X1H0"/>
<evidence type="ECO:0000313" key="11">
    <source>
        <dbReference type="Proteomes" id="UP001050975"/>
    </source>
</evidence>
<keyword evidence="6 8" id="KW-1133">Transmembrane helix</keyword>
<feature type="transmembrane region" description="Helical" evidence="8">
    <location>
        <begin position="277"/>
        <end position="297"/>
    </location>
</feature>
<keyword evidence="3" id="KW-0328">Glycosyltransferase</keyword>
<keyword evidence="2" id="KW-1003">Cell membrane</keyword>
<dbReference type="Proteomes" id="UP001050975">
    <property type="component" value="Unassembled WGS sequence"/>
</dbReference>
<dbReference type="InterPro" id="IPR050297">
    <property type="entry name" value="LipidA_mod_glycosyltrf_83"/>
</dbReference>
<gene>
    <name evidence="10" type="ORF">MiSe_05080</name>
</gene>
<feature type="transmembrane region" description="Helical" evidence="8">
    <location>
        <begin position="198"/>
        <end position="227"/>
    </location>
</feature>
<dbReference type="RefSeq" id="WP_226574191.1">
    <property type="nucleotide sequence ID" value="NZ_BLAY01000004.1"/>
</dbReference>
<feature type="transmembrane region" description="Helical" evidence="8">
    <location>
        <begin position="304"/>
        <end position="326"/>
    </location>
</feature>
<keyword evidence="11" id="KW-1185">Reference proteome</keyword>
<accession>A0AAV3X1H0</accession>